<evidence type="ECO:0000313" key="1">
    <source>
        <dbReference type="EMBL" id="GAI52368.1"/>
    </source>
</evidence>
<proteinExistence type="predicted"/>
<accession>X1P932</accession>
<protein>
    <submittedName>
        <fullName evidence="1">Uncharacterized protein</fullName>
    </submittedName>
</protein>
<name>X1P932_9ZZZZ</name>
<gene>
    <name evidence="1" type="ORF">S06H3_61411</name>
</gene>
<sequence>MITVINGVADANGRGQLSFKADRAYDVYALEGYNKAGEAKIALGVANSEADVPGTIVTLAQGVTCGGYGRIRWSGHLILLDGDFLGMQALDGVALGELQFEIVLIPITLVKKAEIEAGKEWLP</sequence>
<organism evidence="1">
    <name type="scientific">marine sediment metagenome</name>
    <dbReference type="NCBI Taxonomy" id="412755"/>
    <lineage>
        <taxon>unclassified sequences</taxon>
        <taxon>metagenomes</taxon>
        <taxon>ecological metagenomes</taxon>
    </lineage>
</organism>
<reference evidence="1" key="1">
    <citation type="journal article" date="2014" name="Front. Microbiol.">
        <title>High frequency of phylogenetically diverse reductive dehalogenase-homologous genes in deep subseafloor sedimentary metagenomes.</title>
        <authorList>
            <person name="Kawai M."/>
            <person name="Futagami T."/>
            <person name="Toyoda A."/>
            <person name="Takaki Y."/>
            <person name="Nishi S."/>
            <person name="Hori S."/>
            <person name="Arai W."/>
            <person name="Tsubouchi T."/>
            <person name="Morono Y."/>
            <person name="Uchiyama I."/>
            <person name="Ito T."/>
            <person name="Fujiyama A."/>
            <person name="Inagaki F."/>
            <person name="Takami H."/>
        </authorList>
    </citation>
    <scope>NUCLEOTIDE SEQUENCE</scope>
    <source>
        <strain evidence="1">Expedition CK06-06</strain>
    </source>
</reference>
<comment type="caution">
    <text evidence="1">The sequence shown here is derived from an EMBL/GenBank/DDBJ whole genome shotgun (WGS) entry which is preliminary data.</text>
</comment>
<dbReference type="EMBL" id="BARV01040268">
    <property type="protein sequence ID" value="GAI52368.1"/>
    <property type="molecule type" value="Genomic_DNA"/>
</dbReference>
<dbReference type="AlphaFoldDB" id="X1P932"/>